<keyword evidence="2" id="KW-0812">Transmembrane</keyword>
<dbReference type="OrthoDB" id="670215at2"/>
<gene>
    <name evidence="3" type="ORF">SAMN05444008_12544</name>
</gene>
<keyword evidence="2" id="KW-0472">Membrane</keyword>
<proteinExistence type="predicted"/>
<dbReference type="AlphaFoldDB" id="A0A1M5IST0"/>
<feature type="compositionally biased region" description="Basic and acidic residues" evidence="1">
    <location>
        <begin position="185"/>
        <end position="196"/>
    </location>
</feature>
<feature type="region of interest" description="Disordered" evidence="1">
    <location>
        <begin position="151"/>
        <end position="196"/>
    </location>
</feature>
<evidence type="ECO:0000256" key="1">
    <source>
        <dbReference type="SAM" id="MobiDB-lite"/>
    </source>
</evidence>
<dbReference type="RefSeq" id="WP_073048400.1">
    <property type="nucleotide sequence ID" value="NZ_FQUO01000025.1"/>
</dbReference>
<protein>
    <submittedName>
        <fullName evidence="3">Uncharacterized protein</fullName>
    </submittedName>
</protein>
<reference evidence="3 4" key="1">
    <citation type="submission" date="2016-11" db="EMBL/GenBank/DDBJ databases">
        <authorList>
            <person name="Jaros S."/>
            <person name="Januszkiewicz K."/>
            <person name="Wedrychowicz H."/>
        </authorList>
    </citation>
    <scope>NUCLEOTIDE SEQUENCE [LARGE SCALE GENOMIC DNA]</scope>
    <source>
        <strain evidence="3 4">DSM 26897</strain>
    </source>
</reference>
<dbReference type="Proteomes" id="UP000184368">
    <property type="component" value="Unassembled WGS sequence"/>
</dbReference>
<accession>A0A1M5IST0</accession>
<evidence type="ECO:0000256" key="2">
    <source>
        <dbReference type="SAM" id="Phobius"/>
    </source>
</evidence>
<name>A0A1M5IST0_9BACT</name>
<sequence>MPQKERYEVIITSKLDELPIPDMADAIWARIEAQLDLDLPTDDNGGDVPVPTDPPVGTGLWIGAAFLAFVGALFAYYYFQSPPTKSQPQPIETSSVAPTRDTLQTALSPAKQSPAPPGKPKQEAANAAGTIVSYQDTTTAIPDFVKVVTPPKDSSTSVAAISPPPGKQQEPDSIPKKKRGLQGINDKDYRIVPKKD</sequence>
<keyword evidence="4" id="KW-1185">Reference proteome</keyword>
<dbReference type="EMBL" id="FQUO01000025">
    <property type="protein sequence ID" value="SHG31402.1"/>
    <property type="molecule type" value="Genomic_DNA"/>
</dbReference>
<evidence type="ECO:0000313" key="4">
    <source>
        <dbReference type="Proteomes" id="UP000184368"/>
    </source>
</evidence>
<organism evidence="3 4">
    <name type="scientific">Cnuella takakiae</name>
    <dbReference type="NCBI Taxonomy" id="1302690"/>
    <lineage>
        <taxon>Bacteria</taxon>
        <taxon>Pseudomonadati</taxon>
        <taxon>Bacteroidota</taxon>
        <taxon>Chitinophagia</taxon>
        <taxon>Chitinophagales</taxon>
        <taxon>Chitinophagaceae</taxon>
        <taxon>Cnuella</taxon>
    </lineage>
</organism>
<feature type="transmembrane region" description="Helical" evidence="2">
    <location>
        <begin position="59"/>
        <end position="79"/>
    </location>
</feature>
<evidence type="ECO:0000313" key="3">
    <source>
        <dbReference type="EMBL" id="SHG31402.1"/>
    </source>
</evidence>
<keyword evidence="2" id="KW-1133">Transmembrane helix</keyword>
<dbReference type="STRING" id="1302690.BUE76_20405"/>
<feature type="region of interest" description="Disordered" evidence="1">
    <location>
        <begin position="105"/>
        <end position="126"/>
    </location>
</feature>